<feature type="compositionally biased region" description="Pro residues" evidence="1">
    <location>
        <begin position="83"/>
        <end position="98"/>
    </location>
</feature>
<dbReference type="EMBL" id="OZ035823">
    <property type="protein sequence ID" value="CAL1568167.1"/>
    <property type="molecule type" value="Genomic_DNA"/>
</dbReference>
<protein>
    <submittedName>
        <fullName evidence="2">Uncharacterized protein</fullName>
    </submittedName>
</protein>
<evidence type="ECO:0000313" key="2">
    <source>
        <dbReference type="EMBL" id="CAL1568167.1"/>
    </source>
</evidence>
<organism evidence="2 3">
    <name type="scientific">Knipowitschia caucasica</name>
    <name type="common">Caucasian dwarf goby</name>
    <name type="synonym">Pomatoschistus caucasicus</name>
    <dbReference type="NCBI Taxonomy" id="637954"/>
    <lineage>
        <taxon>Eukaryota</taxon>
        <taxon>Metazoa</taxon>
        <taxon>Chordata</taxon>
        <taxon>Craniata</taxon>
        <taxon>Vertebrata</taxon>
        <taxon>Euteleostomi</taxon>
        <taxon>Actinopterygii</taxon>
        <taxon>Neopterygii</taxon>
        <taxon>Teleostei</taxon>
        <taxon>Neoteleostei</taxon>
        <taxon>Acanthomorphata</taxon>
        <taxon>Gobiaria</taxon>
        <taxon>Gobiiformes</taxon>
        <taxon>Gobioidei</taxon>
        <taxon>Gobiidae</taxon>
        <taxon>Gobiinae</taxon>
        <taxon>Knipowitschia</taxon>
    </lineage>
</organism>
<reference evidence="2 3" key="1">
    <citation type="submission" date="2024-04" db="EMBL/GenBank/DDBJ databases">
        <authorList>
            <person name="Waldvogel A.-M."/>
            <person name="Schoenle A."/>
        </authorList>
    </citation>
    <scope>NUCLEOTIDE SEQUENCE [LARGE SCALE GENOMIC DNA]</scope>
</reference>
<keyword evidence="3" id="KW-1185">Reference proteome</keyword>
<name>A0AAV2IWX7_KNICA</name>
<dbReference type="Proteomes" id="UP001497482">
    <property type="component" value="Chromosome 1"/>
</dbReference>
<evidence type="ECO:0000313" key="3">
    <source>
        <dbReference type="Proteomes" id="UP001497482"/>
    </source>
</evidence>
<sequence>MELSRPQHQTGLEQPSLRNPSTTWLTHVLSAATVRLPPPQTTQHLFPVASPSQTPCCHMCRAPLLLLLQPPTHQAAPDKARLHPPPRLTPPARPPPALPQHNHLALSFIRNQVGPQQANAL</sequence>
<gene>
    <name evidence="2" type="ORF">KC01_LOCUS839</name>
</gene>
<feature type="region of interest" description="Disordered" evidence="1">
    <location>
        <begin position="73"/>
        <end position="103"/>
    </location>
</feature>
<evidence type="ECO:0000256" key="1">
    <source>
        <dbReference type="SAM" id="MobiDB-lite"/>
    </source>
</evidence>
<accession>A0AAV2IWX7</accession>
<dbReference type="AlphaFoldDB" id="A0AAV2IWX7"/>
<proteinExistence type="predicted"/>